<reference evidence="1" key="2">
    <citation type="submission" date="2020-09" db="EMBL/GenBank/DDBJ databases">
        <authorList>
            <person name="Sun Q."/>
            <person name="Ohkuma M."/>
        </authorList>
    </citation>
    <scope>NUCLEOTIDE SEQUENCE</scope>
    <source>
        <strain evidence="1">JCM 4234</strain>
    </source>
</reference>
<accession>A0A918G4R0</accession>
<dbReference type="Proteomes" id="UP000653493">
    <property type="component" value="Unassembled WGS sequence"/>
</dbReference>
<protein>
    <submittedName>
        <fullName evidence="1">Uncharacterized protein</fullName>
    </submittedName>
</protein>
<evidence type="ECO:0000313" key="1">
    <source>
        <dbReference type="EMBL" id="GGS18009.1"/>
    </source>
</evidence>
<dbReference type="EMBL" id="BMSL01000001">
    <property type="protein sequence ID" value="GGS18009.1"/>
    <property type="molecule type" value="Genomic_DNA"/>
</dbReference>
<comment type="caution">
    <text evidence="1">The sequence shown here is derived from an EMBL/GenBank/DDBJ whole genome shotgun (WGS) entry which is preliminary data.</text>
</comment>
<organism evidence="1 2">
    <name type="scientific">Streptomyces griseoviridis</name>
    <dbReference type="NCBI Taxonomy" id="45398"/>
    <lineage>
        <taxon>Bacteria</taxon>
        <taxon>Bacillati</taxon>
        <taxon>Actinomycetota</taxon>
        <taxon>Actinomycetes</taxon>
        <taxon>Kitasatosporales</taxon>
        <taxon>Streptomycetaceae</taxon>
        <taxon>Streptomyces</taxon>
    </lineage>
</organism>
<sequence length="56" mass="5855">MTPQCAQTAQAAARALLTSLARVAHLRDVALDGSDFDDAIEAWEARLICASPAPAC</sequence>
<gene>
    <name evidence="1" type="ORF">GCM10010238_02630</name>
</gene>
<name>A0A918G4R0_STRGD</name>
<dbReference type="AlphaFoldDB" id="A0A918G4R0"/>
<reference evidence="1" key="1">
    <citation type="journal article" date="2014" name="Int. J. Syst. Evol. Microbiol.">
        <title>Complete genome sequence of Corynebacterium casei LMG S-19264T (=DSM 44701T), isolated from a smear-ripened cheese.</title>
        <authorList>
            <consortium name="US DOE Joint Genome Institute (JGI-PGF)"/>
            <person name="Walter F."/>
            <person name="Albersmeier A."/>
            <person name="Kalinowski J."/>
            <person name="Ruckert C."/>
        </authorList>
    </citation>
    <scope>NUCLEOTIDE SEQUENCE</scope>
    <source>
        <strain evidence="1">JCM 4234</strain>
    </source>
</reference>
<evidence type="ECO:0000313" key="2">
    <source>
        <dbReference type="Proteomes" id="UP000653493"/>
    </source>
</evidence>
<proteinExistence type="predicted"/>
<keyword evidence="2" id="KW-1185">Reference proteome</keyword>